<dbReference type="InterPro" id="IPR011659">
    <property type="entry name" value="WD40"/>
</dbReference>
<dbReference type="RefSeq" id="XP_066655192.1">
    <property type="nucleotide sequence ID" value="XM_066795655.1"/>
</dbReference>
<dbReference type="PANTHER" id="PTHR32161:SF8">
    <property type="entry name" value="DPP6 N-TERMINAL DOMAIN-LIKE PROTEIN"/>
    <property type="match status" value="1"/>
</dbReference>
<dbReference type="Gene3D" id="2.120.10.30">
    <property type="entry name" value="TolB, C-terminal domain"/>
    <property type="match status" value="3"/>
</dbReference>
<dbReference type="GeneID" id="92028561"/>
<evidence type="ECO:0000313" key="2">
    <source>
        <dbReference type="EMBL" id="KAK7537041.1"/>
    </source>
</evidence>
<feature type="chain" id="PRO_5045717044" description="Tat pathway signal sequence domain-containing protein" evidence="1">
    <location>
        <begin position="19"/>
        <end position="644"/>
    </location>
</feature>
<dbReference type="SUPFAM" id="SSF50969">
    <property type="entry name" value="YVTN repeat-like/Quinoprotein amine dehydrogenase"/>
    <property type="match status" value="1"/>
</dbReference>
<evidence type="ECO:0000313" key="3">
    <source>
        <dbReference type="Proteomes" id="UP001360953"/>
    </source>
</evidence>
<dbReference type="InterPro" id="IPR011044">
    <property type="entry name" value="Quino_amine_DH_bsu"/>
</dbReference>
<sequence>MKLSIVSLFGLGASSVIAAPRLGHYELANQFDTQWKSHSTRGLPAEGKKGVFFMNRIAPSVSTLYIADADGSNARKLLGNSSSFDYHGHFSPDGQWVIFTSERNGDGNSDIYRVRTNGSGLEQLVATPSFEDAGVISPDGKQLAYVSTANGYKSNIWVMDLATGEARNLTNTPETVGESWSPDGHFRPAWSPDGAWIAFSSDRNTQWIGHGNGSGWEHTQELSVYAIRPNGSDFRQVATKSGYSLGSPNWSPDGERIVFYEITRENTWGAHRPEDVNTVDAQIVSVDFATGEDRIQHTSGSALSMYPQWISEDNIGYLIKAGNDEGLNYTSGATPYKLTSMRSPSWSPDGKQVVYEVTSFTPIRPMEKKLYSWDGDWEYRFTDVFPQLSNQGKLAITQKQLGNSSVVTMDPDGMNMKLVFDTYSGEVNASLVTQGLAGAFQPAWSPDGEWIAFGLGSWFQARATGKARVYRTTSNGSYYEALTDGTVHSGFPSYSADGRYIVFREWGVRYGLRIIDLTDKSMRFLTNATDNLPFWSPDGESIVFTRKTNSTNFDVCTIRPDGSELRILTSSGANDAHAVWSQDGRILYNSGEYGFREECAVYDDTFQPYGQIMSMNADGSNKTMLTDSMWEDSMPLYVSNEYLY</sequence>
<name>A0ABR1LPD5_9PEZI</name>
<dbReference type="Proteomes" id="UP001360953">
    <property type="component" value="Unassembled WGS sequence"/>
</dbReference>
<accession>A0ABR1LPD5</accession>
<evidence type="ECO:0000256" key="1">
    <source>
        <dbReference type="SAM" id="SignalP"/>
    </source>
</evidence>
<comment type="caution">
    <text evidence="2">The sequence shown here is derived from an EMBL/GenBank/DDBJ whole genome shotgun (WGS) entry which is preliminary data.</text>
</comment>
<protein>
    <recommendedName>
        <fullName evidence="4">Tat pathway signal sequence domain-containing protein</fullName>
    </recommendedName>
</protein>
<evidence type="ECO:0008006" key="4">
    <source>
        <dbReference type="Google" id="ProtNLM"/>
    </source>
</evidence>
<keyword evidence="3" id="KW-1185">Reference proteome</keyword>
<dbReference type="Pfam" id="PF07676">
    <property type="entry name" value="PD40"/>
    <property type="match status" value="9"/>
</dbReference>
<feature type="signal peptide" evidence="1">
    <location>
        <begin position="1"/>
        <end position="18"/>
    </location>
</feature>
<dbReference type="EMBL" id="JBBPEH010000006">
    <property type="protein sequence ID" value="KAK7537041.1"/>
    <property type="molecule type" value="Genomic_DNA"/>
</dbReference>
<reference evidence="2 3" key="1">
    <citation type="submission" date="2024-04" db="EMBL/GenBank/DDBJ databases">
        <title>Phyllosticta paracitricarpa is synonymous to the EU quarantine fungus P. citricarpa based on phylogenomic analyses.</title>
        <authorList>
            <consortium name="Lawrence Berkeley National Laboratory"/>
            <person name="Van ingen-buijs V.A."/>
            <person name="Van westerhoven A.C."/>
            <person name="Haridas S."/>
            <person name="Skiadas P."/>
            <person name="Martin F."/>
            <person name="Groenewald J.Z."/>
            <person name="Crous P.W."/>
            <person name="Seidl M.F."/>
        </authorList>
    </citation>
    <scope>NUCLEOTIDE SEQUENCE [LARGE SCALE GENOMIC DNA]</scope>
    <source>
        <strain evidence="2 3">CPC 17464</strain>
    </source>
</reference>
<proteinExistence type="predicted"/>
<dbReference type="PANTHER" id="PTHR32161">
    <property type="entry name" value="DPP6 N-TERMINAL DOMAIN-LIKE PROTEIN"/>
    <property type="match status" value="1"/>
</dbReference>
<organism evidence="2 3">
    <name type="scientific">Phyllosticta citribraziliensis</name>
    <dbReference type="NCBI Taxonomy" id="989973"/>
    <lineage>
        <taxon>Eukaryota</taxon>
        <taxon>Fungi</taxon>
        <taxon>Dikarya</taxon>
        <taxon>Ascomycota</taxon>
        <taxon>Pezizomycotina</taxon>
        <taxon>Dothideomycetes</taxon>
        <taxon>Dothideomycetes incertae sedis</taxon>
        <taxon>Botryosphaeriales</taxon>
        <taxon>Phyllostictaceae</taxon>
        <taxon>Phyllosticta</taxon>
    </lineage>
</organism>
<dbReference type="InterPro" id="IPR011042">
    <property type="entry name" value="6-blade_b-propeller_TolB-like"/>
</dbReference>
<dbReference type="SUPFAM" id="SSF82171">
    <property type="entry name" value="DPP6 N-terminal domain-like"/>
    <property type="match status" value="1"/>
</dbReference>
<keyword evidence="1" id="KW-0732">Signal</keyword>
<gene>
    <name evidence="2" type="ORF">J3D65DRAFT_362581</name>
</gene>